<gene>
    <name evidence="1" type="ORF">AAEJ74_26615</name>
</gene>
<comment type="caution">
    <text evidence="1">The sequence shown here is derived from an EMBL/GenBank/DDBJ whole genome shotgun (WGS) entry which is preliminary data.</text>
</comment>
<accession>A0ABU9EVG6</accession>
<evidence type="ECO:0000313" key="1">
    <source>
        <dbReference type="EMBL" id="MEK9515100.1"/>
    </source>
</evidence>
<evidence type="ECO:0000313" key="2">
    <source>
        <dbReference type="Proteomes" id="UP001387447"/>
    </source>
</evidence>
<dbReference type="Pfam" id="PF11848">
    <property type="entry name" value="DUF3368"/>
    <property type="match status" value="1"/>
</dbReference>
<proteinExistence type="predicted"/>
<protein>
    <recommendedName>
        <fullName evidence="3">DUF3368 domain-containing protein</fullName>
    </recommendedName>
</protein>
<organism evidence="1 2">
    <name type="scientific">Limnospira fusiformis PMC 851.14</name>
    <dbReference type="NCBI Taxonomy" id="2219512"/>
    <lineage>
        <taxon>Bacteria</taxon>
        <taxon>Bacillati</taxon>
        <taxon>Cyanobacteriota</taxon>
        <taxon>Cyanophyceae</taxon>
        <taxon>Oscillatoriophycideae</taxon>
        <taxon>Oscillatoriales</taxon>
        <taxon>Sirenicapillariaceae</taxon>
        <taxon>Limnospira</taxon>
    </lineage>
</organism>
<evidence type="ECO:0008006" key="3">
    <source>
        <dbReference type="Google" id="ProtNLM"/>
    </source>
</evidence>
<dbReference type="InterPro" id="IPR021799">
    <property type="entry name" value="PIN-like_prokaryotic"/>
</dbReference>
<reference evidence="1 2" key="1">
    <citation type="journal article" date="2024" name="Front. Microbiol.">
        <title>Transcriptomic insights into the dominance of two phototrophs throughout the water column of a tropical hypersaline-alkaline crater lake (Dziani Dzaha, Mayotte).</title>
        <authorList>
            <person name="Duperron S."/>
            <person name="Halary S."/>
            <person name="Bouly J.-P."/>
            <person name="Roussel T."/>
            <person name="Hugoni M."/>
            <person name="Bruto M."/>
            <person name="Oger P."/>
            <person name="Duval C."/>
            <person name="Woo A."/>
            <person name="Jezequiel D."/>
            <person name="Ader M."/>
            <person name="Leboulanger C."/>
            <person name="Agogue H."/>
            <person name="Grossi V."/>
            <person name="Trousselier M."/>
            <person name="Bernard C."/>
        </authorList>
    </citation>
    <scope>NUCLEOTIDE SEQUENCE [LARGE SCALE GENOMIC DNA]</scope>
    <source>
        <strain evidence="1 2">PMC 851.14</strain>
    </source>
</reference>
<dbReference type="EMBL" id="JBBWYZ010000030">
    <property type="protein sequence ID" value="MEK9515100.1"/>
    <property type="molecule type" value="Genomic_DNA"/>
</dbReference>
<name>A0ABU9EVG6_LIMFS</name>
<keyword evidence="2" id="KW-1185">Reference proteome</keyword>
<dbReference type="Proteomes" id="UP001387447">
    <property type="component" value="Unassembled WGS sequence"/>
</dbReference>
<sequence>MIVVSNTSPLIPFLAKVEQFSLMPQLYGRILIPCAVHEELLDSRAGDTVITAVRSAIRMHKPITETRFLCLPWRNPVSS</sequence>
<dbReference type="RefSeq" id="WP_006668952.1">
    <property type="nucleotide sequence ID" value="NZ_JBBWYZ010000030.1"/>
</dbReference>